<protein>
    <submittedName>
        <fullName evidence="2">Alpha/Beta hydrolase protein</fullName>
    </submittedName>
</protein>
<reference evidence="2" key="2">
    <citation type="journal article" date="2020" name="Nat. Commun.">
        <title>Large-scale genome sequencing of mycorrhizal fungi provides insights into the early evolution of symbiotic traits.</title>
        <authorList>
            <person name="Miyauchi S."/>
            <person name="Kiss E."/>
            <person name="Kuo A."/>
            <person name="Drula E."/>
            <person name="Kohler A."/>
            <person name="Sanchez-Garcia M."/>
            <person name="Morin E."/>
            <person name="Andreopoulos B."/>
            <person name="Barry K.W."/>
            <person name="Bonito G."/>
            <person name="Buee M."/>
            <person name="Carver A."/>
            <person name="Chen C."/>
            <person name="Cichocki N."/>
            <person name="Clum A."/>
            <person name="Culley D."/>
            <person name="Crous P.W."/>
            <person name="Fauchery L."/>
            <person name="Girlanda M."/>
            <person name="Hayes R.D."/>
            <person name="Keri Z."/>
            <person name="LaButti K."/>
            <person name="Lipzen A."/>
            <person name="Lombard V."/>
            <person name="Magnuson J."/>
            <person name="Maillard F."/>
            <person name="Murat C."/>
            <person name="Nolan M."/>
            <person name="Ohm R.A."/>
            <person name="Pangilinan J."/>
            <person name="Pereira M.F."/>
            <person name="Perotto S."/>
            <person name="Peter M."/>
            <person name="Pfister S."/>
            <person name="Riley R."/>
            <person name="Sitrit Y."/>
            <person name="Stielow J.B."/>
            <person name="Szollosi G."/>
            <person name="Zifcakova L."/>
            <person name="Stursova M."/>
            <person name="Spatafora J.W."/>
            <person name="Tedersoo L."/>
            <person name="Vaario L.M."/>
            <person name="Yamada A."/>
            <person name="Yan M."/>
            <person name="Wang P."/>
            <person name="Xu J."/>
            <person name="Bruns T."/>
            <person name="Baldrian P."/>
            <person name="Vilgalys R."/>
            <person name="Dunand C."/>
            <person name="Henrissat B."/>
            <person name="Grigoriev I.V."/>
            <person name="Hibbett D."/>
            <person name="Nagy L.G."/>
            <person name="Martin F.M."/>
        </authorList>
    </citation>
    <scope>NUCLEOTIDE SEQUENCE</scope>
    <source>
        <strain evidence="2">BED1</strain>
    </source>
</reference>
<dbReference type="EMBL" id="WHUW01000012">
    <property type="protein sequence ID" value="KAF8440297.1"/>
    <property type="molecule type" value="Genomic_DNA"/>
</dbReference>
<comment type="caution">
    <text evidence="2">The sequence shown here is derived from an EMBL/GenBank/DDBJ whole genome shotgun (WGS) entry which is preliminary data.</text>
</comment>
<reference evidence="2" key="1">
    <citation type="submission" date="2019-10" db="EMBL/GenBank/DDBJ databases">
        <authorList>
            <consortium name="DOE Joint Genome Institute"/>
            <person name="Kuo A."/>
            <person name="Miyauchi S."/>
            <person name="Kiss E."/>
            <person name="Drula E."/>
            <person name="Kohler A."/>
            <person name="Sanchez-Garcia M."/>
            <person name="Andreopoulos B."/>
            <person name="Barry K.W."/>
            <person name="Bonito G."/>
            <person name="Buee M."/>
            <person name="Carver A."/>
            <person name="Chen C."/>
            <person name="Cichocki N."/>
            <person name="Clum A."/>
            <person name="Culley D."/>
            <person name="Crous P.W."/>
            <person name="Fauchery L."/>
            <person name="Girlanda M."/>
            <person name="Hayes R."/>
            <person name="Keri Z."/>
            <person name="LaButti K."/>
            <person name="Lipzen A."/>
            <person name="Lombard V."/>
            <person name="Magnuson J."/>
            <person name="Maillard F."/>
            <person name="Morin E."/>
            <person name="Murat C."/>
            <person name="Nolan M."/>
            <person name="Ohm R."/>
            <person name="Pangilinan J."/>
            <person name="Pereira M."/>
            <person name="Perotto S."/>
            <person name="Peter M."/>
            <person name="Riley R."/>
            <person name="Sitrit Y."/>
            <person name="Stielow B."/>
            <person name="Szollosi G."/>
            <person name="Zifcakova L."/>
            <person name="Stursova M."/>
            <person name="Spatafora J.W."/>
            <person name="Tedersoo L."/>
            <person name="Vaario L.-M."/>
            <person name="Yamada A."/>
            <person name="Yan M."/>
            <person name="Wang P."/>
            <person name="Xu J."/>
            <person name="Bruns T."/>
            <person name="Baldrian P."/>
            <person name="Vilgalys R."/>
            <person name="Henrissat B."/>
            <person name="Grigoriev I.V."/>
            <person name="Hibbett D."/>
            <person name="Nagy L.G."/>
            <person name="Martin F.M."/>
        </authorList>
    </citation>
    <scope>NUCLEOTIDE SEQUENCE</scope>
    <source>
        <strain evidence="2">BED1</strain>
    </source>
</reference>
<dbReference type="PANTHER" id="PTHR42103">
    <property type="entry name" value="ALPHA/BETA-HYDROLASES SUPERFAMILY PROTEIN"/>
    <property type="match status" value="1"/>
</dbReference>
<feature type="domain" description="AB hydrolase-1" evidence="1">
    <location>
        <begin position="47"/>
        <end position="122"/>
    </location>
</feature>
<dbReference type="Pfam" id="PF00561">
    <property type="entry name" value="Abhydrolase_1"/>
    <property type="match status" value="1"/>
</dbReference>
<dbReference type="SUPFAM" id="SSF53474">
    <property type="entry name" value="alpha/beta-Hydrolases"/>
    <property type="match status" value="1"/>
</dbReference>
<dbReference type="GO" id="GO:0016787">
    <property type="term" value="F:hydrolase activity"/>
    <property type="evidence" value="ECO:0007669"/>
    <property type="project" value="UniProtKB-KW"/>
</dbReference>
<sequence length="234" mass="26218">MVALYDIVPLKTGVALEVATSRPEQEHRCTRVAFCLHPWSRLGGCMYDPTVQTIVKCLQDNDFFVVYYNSRGVGQSTGWPSFTGKTEGSDLEALVQHFLERHPQVKSVTFIGYSHGSLIVTLHPVLPPHIDTSYVLLSYPLGPRGLLTLFHTKVYSSALTSLLRDDRTRLLIVHGDRDEFTSHSQYETWTESLKATEGITGAQLRVVTITGAGHFWHTETSRAALKETLNDWVS</sequence>
<dbReference type="InterPro" id="IPR000073">
    <property type="entry name" value="AB_hydrolase_1"/>
</dbReference>
<dbReference type="AlphaFoldDB" id="A0AAD4GF45"/>
<evidence type="ECO:0000259" key="1">
    <source>
        <dbReference type="Pfam" id="PF00561"/>
    </source>
</evidence>
<keyword evidence="2" id="KW-0378">Hydrolase</keyword>
<dbReference type="Proteomes" id="UP001194468">
    <property type="component" value="Unassembled WGS sequence"/>
</dbReference>
<accession>A0AAD4GF45</accession>
<evidence type="ECO:0000313" key="2">
    <source>
        <dbReference type="EMBL" id="KAF8440297.1"/>
    </source>
</evidence>
<dbReference type="PANTHER" id="PTHR42103:SF2">
    <property type="entry name" value="AB HYDROLASE-1 DOMAIN-CONTAINING PROTEIN"/>
    <property type="match status" value="1"/>
</dbReference>
<keyword evidence="3" id="KW-1185">Reference proteome</keyword>
<gene>
    <name evidence="2" type="ORF">L210DRAFT_3668555</name>
</gene>
<dbReference type="Gene3D" id="3.40.50.1820">
    <property type="entry name" value="alpha/beta hydrolase"/>
    <property type="match status" value="1"/>
</dbReference>
<name>A0AAD4GF45_BOLED</name>
<dbReference type="InterPro" id="IPR029058">
    <property type="entry name" value="AB_hydrolase_fold"/>
</dbReference>
<proteinExistence type="predicted"/>
<organism evidence="2 3">
    <name type="scientific">Boletus edulis BED1</name>
    <dbReference type="NCBI Taxonomy" id="1328754"/>
    <lineage>
        <taxon>Eukaryota</taxon>
        <taxon>Fungi</taxon>
        <taxon>Dikarya</taxon>
        <taxon>Basidiomycota</taxon>
        <taxon>Agaricomycotina</taxon>
        <taxon>Agaricomycetes</taxon>
        <taxon>Agaricomycetidae</taxon>
        <taxon>Boletales</taxon>
        <taxon>Boletineae</taxon>
        <taxon>Boletaceae</taxon>
        <taxon>Boletoideae</taxon>
        <taxon>Boletus</taxon>
    </lineage>
</organism>
<evidence type="ECO:0000313" key="3">
    <source>
        <dbReference type="Proteomes" id="UP001194468"/>
    </source>
</evidence>